<sequence length="138" mass="16307">MDTDLKLFLGKILGEIYRLQKKEGLYNHSDGRIYGLINGFESVIDEEMDMIPHITEKELKTVTDVLHEIDQNEEETEKFQGFYDIERKLQEKGIYRHRVIYILKYLYASGRFTRLIDKMNSSGSPGEVRNLKLTDWEI</sequence>
<dbReference type="AlphaFoldDB" id="A0A6I4VTI6"/>
<dbReference type="Proteomes" id="UP000430692">
    <property type="component" value="Unassembled WGS sequence"/>
</dbReference>
<dbReference type="RefSeq" id="WP_160800525.1">
    <property type="nucleotide sequence ID" value="NZ_WUUL01000003.1"/>
</dbReference>
<keyword evidence="2" id="KW-1185">Reference proteome</keyword>
<name>A0A6I4VTI6_9BACL</name>
<dbReference type="EMBL" id="WUUL01000003">
    <property type="protein sequence ID" value="MXQ53160.1"/>
    <property type="molecule type" value="Genomic_DNA"/>
</dbReference>
<evidence type="ECO:0000313" key="2">
    <source>
        <dbReference type="Proteomes" id="UP000430692"/>
    </source>
</evidence>
<gene>
    <name evidence="1" type="ORF">GSM42_05315</name>
</gene>
<evidence type="ECO:0000313" key="1">
    <source>
        <dbReference type="EMBL" id="MXQ53160.1"/>
    </source>
</evidence>
<organism evidence="1 2">
    <name type="scientific">Shimazuella alba</name>
    <dbReference type="NCBI Taxonomy" id="2690964"/>
    <lineage>
        <taxon>Bacteria</taxon>
        <taxon>Bacillati</taxon>
        <taxon>Bacillota</taxon>
        <taxon>Bacilli</taxon>
        <taxon>Bacillales</taxon>
        <taxon>Thermoactinomycetaceae</taxon>
        <taxon>Shimazuella</taxon>
    </lineage>
</organism>
<comment type="caution">
    <text evidence="1">The sequence shown here is derived from an EMBL/GenBank/DDBJ whole genome shotgun (WGS) entry which is preliminary data.</text>
</comment>
<protein>
    <submittedName>
        <fullName evidence="1">Uncharacterized protein</fullName>
    </submittedName>
</protein>
<proteinExistence type="predicted"/>
<accession>A0A6I4VTI6</accession>
<reference evidence="1 2" key="1">
    <citation type="submission" date="2019-12" db="EMBL/GenBank/DDBJ databases">
        <title>Whole-genome analyses of novel actinobacteria.</title>
        <authorList>
            <person name="Sahin N."/>
            <person name="Saygin H."/>
        </authorList>
    </citation>
    <scope>NUCLEOTIDE SEQUENCE [LARGE SCALE GENOMIC DNA]</scope>
    <source>
        <strain evidence="1 2">KC615</strain>
    </source>
</reference>